<name>A0A8S5RWU2_9CAUD</name>
<evidence type="ECO:0000259" key="1">
    <source>
        <dbReference type="Pfam" id="PF04448"/>
    </source>
</evidence>
<dbReference type="EMBL" id="BK032499">
    <property type="protein sequence ID" value="DAF43089.1"/>
    <property type="molecule type" value="Genomic_DNA"/>
</dbReference>
<accession>A0A8S5RWU2</accession>
<evidence type="ECO:0000313" key="2">
    <source>
        <dbReference type="EMBL" id="DAF43089.1"/>
    </source>
</evidence>
<feature type="domain" description="DUF551" evidence="1">
    <location>
        <begin position="116"/>
        <end position="199"/>
    </location>
</feature>
<dbReference type="Pfam" id="PF04448">
    <property type="entry name" value="DUF551"/>
    <property type="match status" value="1"/>
</dbReference>
<reference evidence="2" key="1">
    <citation type="journal article" date="2021" name="Proc. Natl. Acad. Sci. U.S.A.">
        <title>A Catalog of Tens of Thousands of Viruses from Human Metagenomes Reveals Hidden Associations with Chronic Diseases.</title>
        <authorList>
            <person name="Tisza M.J."/>
            <person name="Buck C.B."/>
        </authorList>
    </citation>
    <scope>NUCLEOTIDE SEQUENCE</scope>
    <source>
        <strain evidence="2">CtLeh52</strain>
    </source>
</reference>
<dbReference type="InterPro" id="IPR007539">
    <property type="entry name" value="DUF551"/>
</dbReference>
<organism evidence="2">
    <name type="scientific">Siphoviridae sp. ctLeh52</name>
    <dbReference type="NCBI Taxonomy" id="2827849"/>
    <lineage>
        <taxon>Viruses</taxon>
        <taxon>Duplodnaviria</taxon>
        <taxon>Heunggongvirae</taxon>
        <taxon>Uroviricota</taxon>
        <taxon>Caudoviricetes</taxon>
    </lineage>
</organism>
<sequence length="210" mass="24737">MERLTTNKNVSDMGMVELALNCCYIAKDGSGRYRDYEIDMDERDFVRKLTTTLVGEDLPLQDESFDEEMMDNLGIDPFADVRGLIAIFYRNMWSMAELREKLKRYEDAEEHGSYGKWIPVSERLPEDYVPVNITWVNHNPDPYYASIKDVPFTATGICYEGEWYWYSVVCEDYLKEYGYYEPDVVDDEIEITAWMPLPESYRESEVEYGK</sequence>
<protein>
    <recommendedName>
        <fullName evidence="1">DUF551 domain-containing protein</fullName>
    </recommendedName>
</protein>
<proteinExistence type="predicted"/>